<sequence>MLDPKKPRILAAKPAAETKPAPAPAGAKALPESPTPAPVAAKPVPAPVVPAPVAKAAVKSKMATPVRKPVVPAAASPAAPVAEPAKAVVKPQPVKQIAAEGISKMATTPNPTFTAENTAEKFQTAFTDVQGRTKAALEKSAKFYEELGDFTKGNIEAVIASSKVAASAAETLGQDAAAFGKKNLEQATATFKSLAAAKSPTELLQLHSDYARAAFDAMVAESSRVSEKLVKLAGEIAQPLSSRFAVAAEKVKATSL</sequence>
<evidence type="ECO:0000256" key="1">
    <source>
        <dbReference type="SAM" id="MobiDB-lite"/>
    </source>
</evidence>
<dbReference type="NCBIfam" id="TIGR01841">
    <property type="entry name" value="phasin"/>
    <property type="match status" value="1"/>
</dbReference>
<feature type="compositionally biased region" description="Low complexity" evidence="1">
    <location>
        <begin position="11"/>
        <end position="31"/>
    </location>
</feature>
<dbReference type="Pfam" id="PF09361">
    <property type="entry name" value="Phasin_2"/>
    <property type="match status" value="1"/>
</dbReference>
<name>A0ABS6BJ07_9SPHN</name>
<dbReference type="InterPro" id="IPR010127">
    <property type="entry name" value="Phasin_subfam-1"/>
</dbReference>
<dbReference type="InterPro" id="IPR018968">
    <property type="entry name" value="Phasin"/>
</dbReference>
<feature type="region of interest" description="Disordered" evidence="1">
    <location>
        <begin position="1"/>
        <end position="40"/>
    </location>
</feature>
<comment type="caution">
    <text evidence="3">The sequence shown here is derived from an EMBL/GenBank/DDBJ whole genome shotgun (WGS) entry which is preliminary data.</text>
</comment>
<protein>
    <submittedName>
        <fullName evidence="3">TIGR01841 family phasin</fullName>
    </submittedName>
</protein>
<evidence type="ECO:0000313" key="3">
    <source>
        <dbReference type="EMBL" id="MBU3077801.1"/>
    </source>
</evidence>
<proteinExistence type="predicted"/>
<dbReference type="Proteomes" id="UP000776276">
    <property type="component" value="Unassembled WGS sequence"/>
</dbReference>
<gene>
    <name evidence="3" type="primary">phaP</name>
    <name evidence="3" type="ORF">KOF26_07970</name>
</gene>
<evidence type="ECO:0000313" key="4">
    <source>
        <dbReference type="Proteomes" id="UP000776276"/>
    </source>
</evidence>
<evidence type="ECO:0000259" key="2">
    <source>
        <dbReference type="Pfam" id="PF09361"/>
    </source>
</evidence>
<keyword evidence="4" id="KW-1185">Reference proteome</keyword>
<reference evidence="3 4" key="1">
    <citation type="submission" date="2021-06" db="EMBL/GenBank/DDBJ databases">
        <title>Sphingomonas sp. XMGL2, whole genome shotgun sequencing project.</title>
        <authorList>
            <person name="Zhao G."/>
            <person name="Shen L."/>
        </authorList>
    </citation>
    <scope>NUCLEOTIDE SEQUENCE [LARGE SCALE GENOMIC DNA]</scope>
    <source>
        <strain evidence="3 4">XMGL2</strain>
    </source>
</reference>
<dbReference type="EMBL" id="JAHKRT010000003">
    <property type="protein sequence ID" value="MBU3077801.1"/>
    <property type="molecule type" value="Genomic_DNA"/>
</dbReference>
<feature type="domain" description="Phasin" evidence="2">
    <location>
        <begin position="145"/>
        <end position="244"/>
    </location>
</feature>
<organism evidence="3 4">
    <name type="scientific">Sphingomonas quercus</name>
    <dbReference type="NCBI Taxonomy" id="2842451"/>
    <lineage>
        <taxon>Bacteria</taxon>
        <taxon>Pseudomonadati</taxon>
        <taxon>Pseudomonadota</taxon>
        <taxon>Alphaproteobacteria</taxon>
        <taxon>Sphingomonadales</taxon>
        <taxon>Sphingomonadaceae</taxon>
        <taxon>Sphingomonas</taxon>
    </lineage>
</organism>
<accession>A0ABS6BJ07</accession>